<dbReference type="AGR" id="WB:WBGene00012562"/>
<dbReference type="WormBase" id="Y37H2A.1b">
    <property type="protein sequence ID" value="CE45964"/>
    <property type="gene ID" value="WBGene00012562"/>
</dbReference>
<protein>
    <submittedName>
        <fullName evidence="4">Deoxyribonuclease TATDN2</fullName>
    </submittedName>
</protein>
<dbReference type="PANTHER" id="PTHR46363">
    <property type="entry name" value="DEOXYRIBONUCLEASE TATDN2-RELATED"/>
    <property type="match status" value="1"/>
</dbReference>
<dbReference type="RefSeq" id="NP_001256782.1">
    <property type="nucleotide sequence ID" value="NM_001269853.1"/>
</dbReference>
<sequence>MVQVHTRRLGGAAPTMHHSRPPPPPLDRRPMSPQNASRPLPVRGTNYSTNGDWPDQRPTIIQQSSRINSFPNRPVANNSYHNENIPFKDIILELHEHTVPFIDSHCHVDFMYNQMVHNNPNSSLSHGLSHWIHRYPYGFPKSFYGVIANFIKPSLFVVNDGGGGNGYDIDWIINEIESNIYLGTTWGCHPHYAQEWASKDIFWQTLEHILSNAATWKVLAVGECGLDLHRCISDLEVQKMVFEKHIDLAYKYQLPLVIHCRSGQKGRAEEQCLRILKKKMDENHKFLKIHRHCFTETWEVAQMWMKQCPNVYFGYTAAIFKMRERQQLEAIRHIPLNRILLETDAPYFRPPCFEGVGPRNVCLPGMAIATARKIAEIKELPVDEVLRATFDNTRLLYQIQAY</sequence>
<reference evidence="4 5" key="1">
    <citation type="journal article" date="1998" name="Science">
        <title>Genome sequence of the nematode C. elegans: a platform for investigating biology.</title>
        <authorList>
            <consortium name="The C. elegans sequencing consortium"/>
            <person name="Sulson J.E."/>
            <person name="Waterston R."/>
        </authorList>
    </citation>
    <scope>NUCLEOTIDE SEQUENCE [LARGE SCALE GENOMIC DNA]</scope>
    <source>
        <strain evidence="4 5">Bristol N2</strain>
    </source>
</reference>
<evidence type="ECO:0000256" key="3">
    <source>
        <dbReference type="SAM" id="MobiDB-lite"/>
    </source>
</evidence>
<proteinExistence type="evidence at protein level"/>
<accession>F3Y5R9</accession>
<dbReference type="GeneID" id="180186"/>
<dbReference type="PROSITE" id="PS01137">
    <property type="entry name" value="TATD_1"/>
    <property type="match status" value="1"/>
</dbReference>
<evidence type="ECO:0000313" key="5">
    <source>
        <dbReference type="Proteomes" id="UP000001940"/>
    </source>
</evidence>
<dbReference type="Pfam" id="PF01026">
    <property type="entry name" value="TatD_DNase"/>
    <property type="match status" value="1"/>
</dbReference>
<evidence type="ECO:0007829" key="7">
    <source>
        <dbReference type="PeptideAtlas" id="F3Y5R9"/>
    </source>
</evidence>
<dbReference type="CDD" id="cd01310">
    <property type="entry name" value="TatD_DNAse"/>
    <property type="match status" value="1"/>
</dbReference>
<gene>
    <name evidence="4" type="ORF">CELE_Y37H2A.1</name>
    <name evidence="4 6" type="ORF">Y37H2A.1</name>
</gene>
<dbReference type="PeptideAtlas" id="F3Y5R9"/>
<dbReference type="HOGENOM" id="CLU_685574_0_0_1"/>
<dbReference type="InterPro" id="IPR001130">
    <property type="entry name" value="TatD-like"/>
</dbReference>
<evidence type="ECO:0000313" key="4">
    <source>
        <dbReference type="EMBL" id="CCA65639.1"/>
    </source>
</evidence>
<dbReference type="FunFam" id="3.20.20.140:FF:000027">
    <property type="entry name" value="putative deoxyribonuclease TATDN2"/>
    <property type="match status" value="1"/>
</dbReference>
<dbReference type="GO" id="GO:0016788">
    <property type="term" value="F:hydrolase activity, acting on ester bonds"/>
    <property type="evidence" value="ECO:0007669"/>
    <property type="project" value="InterPro"/>
</dbReference>
<organism evidence="4 5">
    <name type="scientific">Caenorhabditis elegans</name>
    <dbReference type="NCBI Taxonomy" id="6239"/>
    <lineage>
        <taxon>Eukaryota</taxon>
        <taxon>Metazoa</taxon>
        <taxon>Ecdysozoa</taxon>
        <taxon>Nematoda</taxon>
        <taxon>Chromadorea</taxon>
        <taxon>Rhabditida</taxon>
        <taxon>Rhabditina</taxon>
        <taxon>Rhabditomorpha</taxon>
        <taxon>Rhabditoidea</taxon>
        <taxon>Rhabditidae</taxon>
        <taxon>Peloderinae</taxon>
        <taxon>Caenorhabditis</taxon>
    </lineage>
</organism>
<evidence type="ECO:0000256" key="1">
    <source>
        <dbReference type="ARBA" id="ARBA00009275"/>
    </source>
</evidence>
<keyword evidence="5" id="KW-1185">Reference proteome</keyword>
<evidence type="ECO:0000256" key="2">
    <source>
        <dbReference type="ARBA" id="ARBA00022801"/>
    </source>
</evidence>
<evidence type="ECO:0000313" key="6">
    <source>
        <dbReference type="WormBase" id="Y37H2A.1b"/>
    </source>
</evidence>
<keyword evidence="2" id="KW-0378">Hydrolase</keyword>
<dbReference type="Gene3D" id="3.20.20.140">
    <property type="entry name" value="Metal-dependent hydrolases"/>
    <property type="match status" value="1"/>
</dbReference>
<dbReference type="ExpressionAtlas" id="F3Y5R9">
    <property type="expression patterns" value="baseline and differential"/>
</dbReference>
<dbReference type="InterPro" id="IPR018228">
    <property type="entry name" value="DNase_TatD-rel_CS"/>
</dbReference>
<dbReference type="OrthoDB" id="5850839at2759"/>
<dbReference type="PANTHER" id="PTHR46363:SF1">
    <property type="entry name" value="DEOXYRIBONUCLEASE TATDN2-RELATED"/>
    <property type="match status" value="1"/>
</dbReference>
<dbReference type="InterPro" id="IPR032466">
    <property type="entry name" value="Metal_Hydrolase"/>
</dbReference>
<dbReference type="CTD" id="180186"/>
<keyword evidence="7" id="KW-1267">Proteomics identification</keyword>
<name>F3Y5R9_CAEEL</name>
<dbReference type="Bgee" id="WBGene00012562">
    <property type="expression patterns" value="Expressed in germ line (C elegans) and 4 other cell types or tissues"/>
</dbReference>
<dbReference type="AlphaFoldDB" id="F3Y5R9"/>
<comment type="similarity">
    <text evidence="1">Belongs to the metallo-dependent hydrolases superfamily. TatD-type hydrolase family.</text>
</comment>
<dbReference type="SUPFAM" id="SSF51556">
    <property type="entry name" value="Metallo-dependent hydrolases"/>
    <property type="match status" value="1"/>
</dbReference>
<dbReference type="EMBL" id="BX284605">
    <property type="protein sequence ID" value="CCA65639.1"/>
    <property type="molecule type" value="Genomic_DNA"/>
</dbReference>
<feature type="region of interest" description="Disordered" evidence="3">
    <location>
        <begin position="1"/>
        <end position="57"/>
    </location>
</feature>
<dbReference type="SMR" id="F3Y5R9"/>
<dbReference type="PROSITE" id="PS01091">
    <property type="entry name" value="TATD_3"/>
    <property type="match status" value="1"/>
</dbReference>
<dbReference type="Proteomes" id="UP000001940">
    <property type="component" value="Chromosome V"/>
</dbReference>